<dbReference type="GO" id="GO:0030313">
    <property type="term" value="C:cell envelope"/>
    <property type="evidence" value="ECO:0007669"/>
    <property type="project" value="UniProtKB-SubCell"/>
</dbReference>
<dbReference type="GO" id="GO:1990281">
    <property type="term" value="C:efflux pump complex"/>
    <property type="evidence" value="ECO:0007669"/>
    <property type="project" value="TreeGrafter"/>
</dbReference>
<dbReference type="Gene3D" id="2.40.30.170">
    <property type="match status" value="1"/>
</dbReference>
<dbReference type="NCBIfam" id="TIGR01730">
    <property type="entry name" value="RND_mfp"/>
    <property type="match status" value="1"/>
</dbReference>
<evidence type="ECO:0000256" key="1">
    <source>
        <dbReference type="ARBA" id="ARBA00004533"/>
    </source>
</evidence>
<comment type="similarity">
    <text evidence="3">Belongs to the membrane fusion protein (MFP) (TC 8.A.1) family.</text>
</comment>
<organism evidence="9">
    <name type="scientific">Pseudomonas syringae pv. syringae</name>
    <dbReference type="NCBI Taxonomy" id="321"/>
    <lineage>
        <taxon>Bacteria</taxon>
        <taxon>Pseudomonadati</taxon>
        <taxon>Pseudomonadota</taxon>
        <taxon>Gammaproteobacteria</taxon>
        <taxon>Pseudomonadales</taxon>
        <taxon>Pseudomonadaceae</taxon>
        <taxon>Pseudomonas</taxon>
        <taxon>Pseudomonas syringae</taxon>
    </lineage>
</organism>
<evidence type="ECO:0000256" key="4">
    <source>
        <dbReference type="ARBA" id="ARBA00022448"/>
    </source>
</evidence>
<dbReference type="InterPro" id="IPR006143">
    <property type="entry name" value="RND_pump_MFP"/>
</dbReference>
<comment type="subcellular location">
    <subcellularLocation>
        <location evidence="1">Cell inner membrane</location>
    </subcellularLocation>
    <subcellularLocation>
        <location evidence="2">Membrane</location>
        <topology evidence="2">Lipid-anchor</topology>
    </subcellularLocation>
</comment>
<keyword evidence="4" id="KW-0813">Transport</keyword>
<dbReference type="GO" id="GO:0019898">
    <property type="term" value="C:extrinsic component of membrane"/>
    <property type="evidence" value="ECO:0007669"/>
    <property type="project" value="InterPro"/>
</dbReference>
<protein>
    <submittedName>
        <fullName evidence="9">Putative membrane fusion protein MfpA</fullName>
    </submittedName>
</protein>
<feature type="domain" description="Multidrug resistance protein MdtA-like beta-barrel" evidence="7">
    <location>
        <begin position="231"/>
        <end position="319"/>
    </location>
</feature>
<accession>Q9F678</accession>
<reference evidence="9" key="1">
    <citation type="submission" date="2000-08" db="EMBL/GenBank/DDBJ databases">
        <title>SalA-syrE region of the Pseudomonas syringae B728a lipodepsipeptide-associated pathogenicity island.</title>
        <authorList>
            <person name="Kinscherf T.G."/>
            <person name="Willis D.K."/>
        </authorList>
    </citation>
    <scope>NUCLEOTIDE SEQUENCE</scope>
    <source>
        <strain evidence="9">B728a</strain>
    </source>
</reference>
<dbReference type="GO" id="GO:1990961">
    <property type="term" value="P:xenobiotic detoxification by transmembrane export across the plasma membrane"/>
    <property type="evidence" value="ECO:0007669"/>
    <property type="project" value="InterPro"/>
</dbReference>
<dbReference type="Gene3D" id="2.40.50.100">
    <property type="match status" value="1"/>
</dbReference>
<dbReference type="Pfam" id="PF25944">
    <property type="entry name" value="Beta-barrel_RND"/>
    <property type="match status" value="1"/>
</dbReference>
<evidence type="ECO:0000256" key="5">
    <source>
        <dbReference type="ARBA" id="ARBA00023054"/>
    </source>
</evidence>
<evidence type="ECO:0000256" key="2">
    <source>
        <dbReference type="ARBA" id="ARBA00004635"/>
    </source>
</evidence>
<sequence length="400" mass="43869">MSMVGFFRKLNVRKILLRIVLIDLTVSLAGYAFYKGASGEEETAFLSAAAEVTDIEYAVSAQGVLQGRNQVDVGAQVSGQLQSLKVKPGDQVKKNQLLAEIDPLPARNALRQAVVKIEQLTAERDATLHRLKLAESNDRRYQELGATTAVSKADQDKARFELETQRANLVSLTAQLHTARVQEEAARIKLDYTRIFAPMDGQVLAIVTQEGQTVIADQTAPVILKMAQLDTMTVKAQVSEADVLKIKPGLAIYFTIPGDPDTRYNATLKAIEPGPVDAASQTGATAESGKAVFYNALFDVLNLENRFYINMTANVRIVLEAKEGVLTIPVAALGDRRDDGTYSVRVLGEGNEVRTAYVGPGINNQVRVEIRRGLKPATEWSSESGAVWKVFKGRTRMYWQ</sequence>
<evidence type="ECO:0000256" key="3">
    <source>
        <dbReference type="ARBA" id="ARBA00009477"/>
    </source>
</evidence>
<dbReference type="Gene3D" id="6.10.140.1990">
    <property type="match status" value="1"/>
</dbReference>
<dbReference type="InterPro" id="IPR030190">
    <property type="entry name" value="MacA_alpha-hairpin_sf"/>
</dbReference>
<dbReference type="InterPro" id="IPR058626">
    <property type="entry name" value="MdtA-like_b-barrel"/>
</dbReference>
<dbReference type="EMBL" id="AF297012">
    <property type="protein sequence ID" value="AAG22807.1"/>
    <property type="molecule type" value="Genomic_DNA"/>
</dbReference>
<dbReference type="SUPFAM" id="SSF111369">
    <property type="entry name" value="HlyD-like secretion proteins"/>
    <property type="match status" value="1"/>
</dbReference>
<dbReference type="PANTHER" id="PTHR30469:SF33">
    <property type="entry name" value="SLR1207 PROTEIN"/>
    <property type="match status" value="1"/>
</dbReference>
<dbReference type="InterPro" id="IPR058625">
    <property type="entry name" value="MdtA-like_BSH"/>
</dbReference>
<dbReference type="Pfam" id="PF25917">
    <property type="entry name" value="BSH_RND"/>
    <property type="match status" value="1"/>
</dbReference>
<feature type="domain" description="Multidrug resistance protein MdtA-like C-terminal permuted SH3" evidence="8">
    <location>
        <begin position="325"/>
        <end position="376"/>
    </location>
</feature>
<dbReference type="InterPro" id="IPR058627">
    <property type="entry name" value="MdtA-like_C"/>
</dbReference>
<dbReference type="GO" id="GO:1990195">
    <property type="term" value="C:macrolide transmembrane transporter complex"/>
    <property type="evidence" value="ECO:0007669"/>
    <property type="project" value="InterPro"/>
</dbReference>
<evidence type="ECO:0000259" key="6">
    <source>
        <dbReference type="Pfam" id="PF25917"/>
    </source>
</evidence>
<dbReference type="Pfam" id="PF25967">
    <property type="entry name" value="RND-MFP_C"/>
    <property type="match status" value="1"/>
</dbReference>
<reference evidence="9" key="2">
    <citation type="submission" date="2000-08" db="EMBL/GenBank/DDBJ databases">
        <authorList>
            <person name="Kinscherf T.G."/>
        </authorList>
    </citation>
    <scope>NUCLEOTIDE SEQUENCE</scope>
    <source>
        <strain evidence="9">B728a</strain>
    </source>
</reference>
<feature type="domain" description="Multidrug resistance protein MdtA-like barrel-sandwich hybrid" evidence="6">
    <location>
        <begin position="69"/>
        <end position="224"/>
    </location>
</feature>
<proteinExistence type="inferred from homology"/>
<evidence type="ECO:0000313" key="9">
    <source>
        <dbReference type="EMBL" id="AAG22807.1"/>
    </source>
</evidence>
<dbReference type="GO" id="GO:0015562">
    <property type="term" value="F:efflux transmembrane transporter activity"/>
    <property type="evidence" value="ECO:0007669"/>
    <property type="project" value="TreeGrafter"/>
</dbReference>
<dbReference type="AlphaFoldDB" id="Q9F678"/>
<dbReference type="PANTHER" id="PTHR30469">
    <property type="entry name" value="MULTIDRUG RESISTANCE PROTEIN MDTA"/>
    <property type="match status" value="1"/>
</dbReference>
<evidence type="ECO:0000259" key="8">
    <source>
        <dbReference type="Pfam" id="PF25967"/>
    </source>
</evidence>
<keyword evidence="5" id="KW-0175">Coiled coil</keyword>
<evidence type="ECO:0000259" key="7">
    <source>
        <dbReference type="Pfam" id="PF25944"/>
    </source>
</evidence>
<name>Q9F678_PSESY</name>